<accession>A0A844Z5I3</accession>
<sequence>MSENLVNFGFGSVQFIKEVEATPPTTKVEGNVTINNAGVAGKPEHFLVTFMLSCADDGPISQRDNIFHWTVAVSDLPRDTPYSEVEEAAARKLAPMLREVAESVEKLVSDFDGKMSEKSKSDPS</sequence>
<keyword evidence="2" id="KW-1185">Reference proteome</keyword>
<dbReference type="RefSeq" id="WP_160614222.1">
    <property type="nucleotide sequence ID" value="NZ_JAUFQM010000001.1"/>
</dbReference>
<reference evidence="1 2" key="1">
    <citation type="submission" date="2019-12" db="EMBL/GenBank/DDBJ databases">
        <title>Genomic-based taxomic classification of the family Erythrobacteraceae.</title>
        <authorList>
            <person name="Xu L."/>
        </authorList>
    </citation>
    <scope>NUCLEOTIDE SEQUENCE [LARGE SCALE GENOMIC DNA]</scope>
    <source>
        <strain evidence="1 2">KCTC 42006</strain>
    </source>
</reference>
<evidence type="ECO:0000313" key="1">
    <source>
        <dbReference type="EMBL" id="MXO83921.1"/>
    </source>
</evidence>
<organism evidence="1 2">
    <name type="scientific">Pontixanthobacter aestiaquae</name>
    <dbReference type="NCBI Taxonomy" id="1509367"/>
    <lineage>
        <taxon>Bacteria</taxon>
        <taxon>Pseudomonadati</taxon>
        <taxon>Pseudomonadota</taxon>
        <taxon>Alphaproteobacteria</taxon>
        <taxon>Sphingomonadales</taxon>
        <taxon>Erythrobacteraceae</taxon>
        <taxon>Pontixanthobacter</taxon>
    </lineage>
</organism>
<evidence type="ECO:0000313" key="2">
    <source>
        <dbReference type="Proteomes" id="UP000460290"/>
    </source>
</evidence>
<gene>
    <name evidence="1" type="ORF">GRI35_11150</name>
</gene>
<dbReference type="EMBL" id="WTYZ01000001">
    <property type="protein sequence ID" value="MXO83921.1"/>
    <property type="molecule type" value="Genomic_DNA"/>
</dbReference>
<name>A0A844Z5I3_9SPHN</name>
<protein>
    <submittedName>
        <fullName evidence="1">Uncharacterized protein</fullName>
    </submittedName>
</protein>
<comment type="caution">
    <text evidence="1">The sequence shown here is derived from an EMBL/GenBank/DDBJ whole genome shotgun (WGS) entry which is preliminary data.</text>
</comment>
<dbReference type="AlphaFoldDB" id="A0A844Z5I3"/>
<dbReference type="Proteomes" id="UP000460290">
    <property type="component" value="Unassembled WGS sequence"/>
</dbReference>
<proteinExistence type="predicted"/>